<dbReference type="AlphaFoldDB" id="A0A835D6E6"/>
<keyword evidence="3" id="KW-1185">Reference proteome</keyword>
<keyword evidence="1" id="KW-0812">Transmembrane</keyword>
<dbReference type="EMBL" id="JABCRI010000016">
    <property type="protein sequence ID" value="KAF8391726.1"/>
    <property type="molecule type" value="Genomic_DNA"/>
</dbReference>
<evidence type="ECO:0000313" key="2">
    <source>
        <dbReference type="EMBL" id="KAF8391726.1"/>
    </source>
</evidence>
<evidence type="ECO:0000313" key="3">
    <source>
        <dbReference type="Proteomes" id="UP000655225"/>
    </source>
</evidence>
<organism evidence="2 3">
    <name type="scientific">Tetracentron sinense</name>
    <name type="common">Spur-leaf</name>
    <dbReference type="NCBI Taxonomy" id="13715"/>
    <lineage>
        <taxon>Eukaryota</taxon>
        <taxon>Viridiplantae</taxon>
        <taxon>Streptophyta</taxon>
        <taxon>Embryophyta</taxon>
        <taxon>Tracheophyta</taxon>
        <taxon>Spermatophyta</taxon>
        <taxon>Magnoliopsida</taxon>
        <taxon>Trochodendrales</taxon>
        <taxon>Trochodendraceae</taxon>
        <taxon>Tetracentron</taxon>
    </lineage>
</organism>
<sequence>MQGAQLVEENEQMRQQAKYLNYRWWRCLKAKNMSSQTQRMWSMKKACNQILSPMSAALSAPLVMMTALIPL</sequence>
<keyword evidence="1" id="KW-1133">Transmembrane helix</keyword>
<feature type="transmembrane region" description="Helical" evidence="1">
    <location>
        <begin position="50"/>
        <end position="69"/>
    </location>
</feature>
<reference evidence="2 3" key="1">
    <citation type="submission" date="2020-04" db="EMBL/GenBank/DDBJ databases">
        <title>Plant Genome Project.</title>
        <authorList>
            <person name="Zhang R.-G."/>
        </authorList>
    </citation>
    <scope>NUCLEOTIDE SEQUENCE [LARGE SCALE GENOMIC DNA]</scope>
    <source>
        <strain evidence="2">YNK0</strain>
        <tissue evidence="2">Leaf</tissue>
    </source>
</reference>
<protein>
    <submittedName>
        <fullName evidence="2">Uncharacterized protein</fullName>
    </submittedName>
</protein>
<gene>
    <name evidence="2" type="ORF">HHK36_021960</name>
</gene>
<accession>A0A835D6E6</accession>
<name>A0A835D6E6_TETSI</name>
<dbReference type="Proteomes" id="UP000655225">
    <property type="component" value="Unassembled WGS sequence"/>
</dbReference>
<keyword evidence="1" id="KW-0472">Membrane</keyword>
<proteinExistence type="predicted"/>
<comment type="caution">
    <text evidence="2">The sequence shown here is derived from an EMBL/GenBank/DDBJ whole genome shotgun (WGS) entry which is preliminary data.</text>
</comment>
<evidence type="ECO:0000256" key="1">
    <source>
        <dbReference type="SAM" id="Phobius"/>
    </source>
</evidence>